<feature type="compositionally biased region" description="Low complexity" evidence="1">
    <location>
        <begin position="130"/>
        <end position="139"/>
    </location>
</feature>
<keyword evidence="2" id="KW-0812">Transmembrane</keyword>
<feature type="transmembrane region" description="Helical" evidence="2">
    <location>
        <begin position="75"/>
        <end position="97"/>
    </location>
</feature>
<gene>
    <name evidence="3" type="ORF">F5X71_29200</name>
</gene>
<feature type="transmembrane region" description="Helical" evidence="2">
    <location>
        <begin position="47"/>
        <end position="68"/>
    </location>
</feature>
<name>A0A6G9XY28_NOCBR</name>
<dbReference type="Proteomes" id="UP000501705">
    <property type="component" value="Chromosome"/>
</dbReference>
<organism evidence="3 4">
    <name type="scientific">Nocardia brasiliensis</name>
    <dbReference type="NCBI Taxonomy" id="37326"/>
    <lineage>
        <taxon>Bacteria</taxon>
        <taxon>Bacillati</taxon>
        <taxon>Actinomycetota</taxon>
        <taxon>Actinomycetes</taxon>
        <taxon>Mycobacteriales</taxon>
        <taxon>Nocardiaceae</taxon>
        <taxon>Nocardia</taxon>
    </lineage>
</organism>
<evidence type="ECO:0000313" key="4">
    <source>
        <dbReference type="Proteomes" id="UP000501705"/>
    </source>
</evidence>
<dbReference type="RefSeq" id="WP_167464898.1">
    <property type="nucleotide sequence ID" value="NZ_CP046171.1"/>
</dbReference>
<evidence type="ECO:0000256" key="2">
    <source>
        <dbReference type="SAM" id="Phobius"/>
    </source>
</evidence>
<dbReference type="EMBL" id="CP046171">
    <property type="protein sequence ID" value="QIS05839.1"/>
    <property type="molecule type" value="Genomic_DNA"/>
</dbReference>
<sequence>MTISRIATALSIAGAAFILYIGISYLFTPDTIAPGFGLPAWPEGDAAAFMNLKGVRDTVFGVLILVLLAMKQRYALGIVTLVVALVPLGDMLTVLSWSGSTAAAFGIHGLTAALVAATGALLIREHRTAARPAPSASRPAPDPERAAVR</sequence>
<evidence type="ECO:0000313" key="3">
    <source>
        <dbReference type="EMBL" id="QIS05839.1"/>
    </source>
</evidence>
<evidence type="ECO:0000256" key="1">
    <source>
        <dbReference type="SAM" id="MobiDB-lite"/>
    </source>
</evidence>
<keyword evidence="2" id="KW-1133">Transmembrane helix</keyword>
<dbReference type="InterPro" id="IPR025363">
    <property type="entry name" value="DUF4267"/>
</dbReference>
<dbReference type="Pfam" id="PF14087">
    <property type="entry name" value="DUF4267"/>
    <property type="match status" value="1"/>
</dbReference>
<proteinExistence type="predicted"/>
<reference evidence="3 4" key="1">
    <citation type="journal article" date="2019" name="ACS Chem. Biol.">
        <title>Identification and Mobilization of a Cryptic Antibiotic Biosynthesis Gene Locus from a Human-Pathogenic Nocardia Isolate.</title>
        <authorList>
            <person name="Herisse M."/>
            <person name="Ishida K."/>
            <person name="Porter J.L."/>
            <person name="Howden B."/>
            <person name="Hertweck C."/>
            <person name="Stinear T.P."/>
            <person name="Pidot S.J."/>
        </authorList>
    </citation>
    <scope>NUCLEOTIDE SEQUENCE [LARGE SCALE GENOMIC DNA]</scope>
    <source>
        <strain evidence="3 4">AUSMDU00024985</strain>
    </source>
</reference>
<keyword evidence="2" id="KW-0472">Membrane</keyword>
<feature type="transmembrane region" description="Helical" evidence="2">
    <location>
        <begin position="103"/>
        <end position="123"/>
    </location>
</feature>
<protein>
    <submittedName>
        <fullName evidence="3">DUF4267 domain-containing protein</fullName>
    </submittedName>
</protein>
<feature type="transmembrane region" description="Helical" evidence="2">
    <location>
        <begin position="7"/>
        <end position="27"/>
    </location>
</feature>
<accession>A0A6G9XY28</accession>
<dbReference type="AlphaFoldDB" id="A0A6G9XY28"/>
<feature type="region of interest" description="Disordered" evidence="1">
    <location>
        <begin position="128"/>
        <end position="149"/>
    </location>
</feature>